<dbReference type="HOGENOM" id="CLU_2342839_0_0_10"/>
<keyword evidence="1" id="KW-0812">Transmembrane</keyword>
<reference evidence="2 3" key="1">
    <citation type="journal article" date="2011" name="Stand. Genomic Sci.">
        <title>Complete genome sequence of Haliscomenobacter hydrossis type strain (O).</title>
        <authorList>
            <consortium name="US DOE Joint Genome Institute (JGI-PGF)"/>
            <person name="Daligault H."/>
            <person name="Lapidus A."/>
            <person name="Zeytun A."/>
            <person name="Nolan M."/>
            <person name="Lucas S."/>
            <person name="Del Rio T.G."/>
            <person name="Tice H."/>
            <person name="Cheng J.F."/>
            <person name="Tapia R."/>
            <person name="Han C."/>
            <person name="Goodwin L."/>
            <person name="Pitluck S."/>
            <person name="Liolios K."/>
            <person name="Pagani I."/>
            <person name="Ivanova N."/>
            <person name="Huntemann M."/>
            <person name="Mavromatis K."/>
            <person name="Mikhailova N."/>
            <person name="Pati A."/>
            <person name="Chen A."/>
            <person name="Palaniappan K."/>
            <person name="Land M."/>
            <person name="Hauser L."/>
            <person name="Brambilla E.M."/>
            <person name="Rohde M."/>
            <person name="Verbarg S."/>
            <person name="Goker M."/>
            <person name="Bristow J."/>
            <person name="Eisen J.A."/>
            <person name="Markowitz V."/>
            <person name="Hugenholtz P."/>
            <person name="Kyrpides N.C."/>
            <person name="Klenk H.P."/>
            <person name="Woyke T."/>
        </authorList>
    </citation>
    <scope>NUCLEOTIDE SEQUENCE [LARGE SCALE GENOMIC DNA]</scope>
    <source>
        <strain evidence="3">ATCC 27775 / DSM 1100 / LMG 10767 / O</strain>
    </source>
</reference>
<proteinExistence type="predicted"/>
<protein>
    <submittedName>
        <fullName evidence="2">Uncharacterized protein</fullName>
    </submittedName>
</protein>
<gene>
    <name evidence="2" type="ordered locus">Halhy_0797</name>
</gene>
<keyword evidence="3" id="KW-1185">Reference proteome</keyword>
<evidence type="ECO:0000256" key="1">
    <source>
        <dbReference type="SAM" id="Phobius"/>
    </source>
</evidence>
<sequence length="97" mass="11459">MKNVKFWAISLATVITLHLYFNANKRYNINGTKMWGLTTLEYKEVVKAAKQPWYKADLYRNTQIHYFGSLPEKTIYIFYPLYFIVVSGVILSINKKK</sequence>
<accession>F4L3V0</accession>
<evidence type="ECO:0000313" key="2">
    <source>
        <dbReference type="EMBL" id="AEE48704.1"/>
    </source>
</evidence>
<dbReference type="KEGG" id="hhy:Halhy_0797"/>
<reference key="2">
    <citation type="submission" date="2011-04" db="EMBL/GenBank/DDBJ databases">
        <title>Complete sequence of chromosome of Haliscomenobacter hydrossis DSM 1100.</title>
        <authorList>
            <consortium name="US DOE Joint Genome Institute (JGI-PGF)"/>
            <person name="Lucas S."/>
            <person name="Han J."/>
            <person name="Lapidus A."/>
            <person name="Bruce D."/>
            <person name="Goodwin L."/>
            <person name="Pitluck S."/>
            <person name="Peters L."/>
            <person name="Kyrpides N."/>
            <person name="Mavromatis K."/>
            <person name="Ivanova N."/>
            <person name="Ovchinnikova G."/>
            <person name="Pagani I."/>
            <person name="Daligault H."/>
            <person name="Detter J.C."/>
            <person name="Han C."/>
            <person name="Land M."/>
            <person name="Hauser L."/>
            <person name="Markowitz V."/>
            <person name="Cheng J.-F."/>
            <person name="Hugenholtz P."/>
            <person name="Woyke T."/>
            <person name="Wu D."/>
            <person name="Verbarg S."/>
            <person name="Frueling A."/>
            <person name="Brambilla E."/>
            <person name="Klenk H.-P."/>
            <person name="Eisen J.A."/>
        </authorList>
    </citation>
    <scope>NUCLEOTIDE SEQUENCE</scope>
    <source>
        <strain>DSM 1100</strain>
    </source>
</reference>
<organism evidence="2 3">
    <name type="scientific">Haliscomenobacter hydrossis (strain ATCC 27775 / DSM 1100 / LMG 10767 / O)</name>
    <dbReference type="NCBI Taxonomy" id="760192"/>
    <lineage>
        <taxon>Bacteria</taxon>
        <taxon>Pseudomonadati</taxon>
        <taxon>Bacteroidota</taxon>
        <taxon>Saprospiria</taxon>
        <taxon>Saprospirales</taxon>
        <taxon>Haliscomenobacteraceae</taxon>
        <taxon>Haliscomenobacter</taxon>
    </lineage>
</organism>
<feature type="transmembrane region" description="Helical" evidence="1">
    <location>
        <begin position="6"/>
        <end position="23"/>
    </location>
</feature>
<dbReference type="RefSeq" id="WP_013763268.1">
    <property type="nucleotide sequence ID" value="NC_015510.1"/>
</dbReference>
<feature type="transmembrane region" description="Helical" evidence="1">
    <location>
        <begin position="75"/>
        <end position="93"/>
    </location>
</feature>
<keyword evidence="1" id="KW-0472">Membrane</keyword>
<dbReference type="Proteomes" id="UP000008461">
    <property type="component" value="Chromosome"/>
</dbReference>
<name>F4L3V0_HALH1</name>
<dbReference type="AlphaFoldDB" id="F4L3V0"/>
<keyword evidence="1" id="KW-1133">Transmembrane helix</keyword>
<evidence type="ECO:0000313" key="3">
    <source>
        <dbReference type="Proteomes" id="UP000008461"/>
    </source>
</evidence>
<dbReference type="EMBL" id="CP002691">
    <property type="protein sequence ID" value="AEE48704.1"/>
    <property type="molecule type" value="Genomic_DNA"/>
</dbReference>